<evidence type="ECO:0000256" key="2">
    <source>
        <dbReference type="ARBA" id="ARBA00023242"/>
    </source>
</evidence>
<accession>A0A9P5N2P6</accession>
<evidence type="ECO:0000259" key="5">
    <source>
        <dbReference type="Pfam" id="PF22972"/>
    </source>
</evidence>
<feature type="region of interest" description="Disordered" evidence="3">
    <location>
        <begin position="969"/>
        <end position="1066"/>
    </location>
</feature>
<feature type="region of interest" description="Disordered" evidence="3">
    <location>
        <begin position="1"/>
        <end position="59"/>
    </location>
</feature>
<evidence type="ECO:0000313" key="6">
    <source>
        <dbReference type="EMBL" id="KAF8484827.1"/>
    </source>
</evidence>
<dbReference type="PANTHER" id="PTHR23318:SF0">
    <property type="entry name" value="SERINE_THREONINE-PROTEIN PHOSPHATASE 4 REGULATORY SUBUNIT 3"/>
    <property type="match status" value="1"/>
</dbReference>
<dbReference type="SUPFAM" id="SSF48371">
    <property type="entry name" value="ARM repeat"/>
    <property type="match status" value="1"/>
</dbReference>
<dbReference type="GO" id="GO:0005654">
    <property type="term" value="C:nucleoplasm"/>
    <property type="evidence" value="ECO:0007669"/>
    <property type="project" value="TreeGrafter"/>
</dbReference>
<dbReference type="Gene3D" id="2.30.29.30">
    <property type="entry name" value="Pleckstrin-homology domain (PH domain)/Phosphotyrosine-binding domain (PTB)"/>
    <property type="match status" value="1"/>
</dbReference>
<comment type="subcellular location">
    <subcellularLocation>
        <location evidence="1">Nucleus</location>
    </subcellularLocation>
</comment>
<dbReference type="InterPro" id="IPR006887">
    <property type="entry name" value="P4R3-like_central_dom"/>
</dbReference>
<evidence type="ECO:0000256" key="3">
    <source>
        <dbReference type="SAM" id="MobiDB-lite"/>
    </source>
</evidence>
<dbReference type="Pfam" id="PF04802">
    <property type="entry name" value="PP4R3"/>
    <property type="match status" value="1"/>
</dbReference>
<organism evidence="6 7">
    <name type="scientific">Russula ochroleuca</name>
    <dbReference type="NCBI Taxonomy" id="152965"/>
    <lineage>
        <taxon>Eukaryota</taxon>
        <taxon>Fungi</taxon>
        <taxon>Dikarya</taxon>
        <taxon>Basidiomycota</taxon>
        <taxon>Agaricomycotina</taxon>
        <taxon>Agaricomycetes</taxon>
        <taxon>Russulales</taxon>
        <taxon>Russulaceae</taxon>
        <taxon>Russula</taxon>
    </lineage>
</organism>
<dbReference type="InterPro" id="IPR055236">
    <property type="entry name" value="EVH1_PP4R3"/>
</dbReference>
<name>A0A9P5N2P6_9AGAM</name>
<evidence type="ECO:0000259" key="4">
    <source>
        <dbReference type="Pfam" id="PF04802"/>
    </source>
</evidence>
<feature type="region of interest" description="Disordered" evidence="3">
    <location>
        <begin position="843"/>
        <end position="941"/>
    </location>
</feature>
<feature type="domain" description="Serine/threonine-protein phosphatase 4 regulatory subunit 3-like central" evidence="4">
    <location>
        <begin position="265"/>
        <end position="812"/>
    </location>
</feature>
<comment type="caution">
    <text evidence="6">The sequence shown here is derived from an EMBL/GenBank/DDBJ whole genome shotgun (WGS) entry which is preliminary data.</text>
</comment>
<feature type="compositionally biased region" description="Low complexity" evidence="3">
    <location>
        <begin position="969"/>
        <end position="980"/>
    </location>
</feature>
<feature type="compositionally biased region" description="Low complexity" evidence="3">
    <location>
        <begin position="1"/>
        <end position="26"/>
    </location>
</feature>
<dbReference type="AlphaFoldDB" id="A0A9P5N2P6"/>
<dbReference type="InterPro" id="IPR011993">
    <property type="entry name" value="PH-like_dom_sf"/>
</dbReference>
<dbReference type="PANTHER" id="PTHR23318">
    <property type="entry name" value="ATP SYNTHASE GAMMA-RELATED"/>
    <property type="match status" value="1"/>
</dbReference>
<dbReference type="OrthoDB" id="27483at2759"/>
<gene>
    <name evidence="6" type="ORF">DFH94DRAFT_791871</name>
</gene>
<dbReference type="SUPFAM" id="SSF50729">
    <property type="entry name" value="PH domain-like"/>
    <property type="match status" value="1"/>
</dbReference>
<feature type="compositionally biased region" description="Polar residues" evidence="3">
    <location>
        <begin position="42"/>
        <end position="59"/>
    </location>
</feature>
<evidence type="ECO:0000313" key="7">
    <source>
        <dbReference type="Proteomes" id="UP000759537"/>
    </source>
</evidence>
<reference evidence="6" key="2">
    <citation type="journal article" date="2020" name="Nat. Commun.">
        <title>Large-scale genome sequencing of mycorrhizal fungi provides insights into the early evolution of symbiotic traits.</title>
        <authorList>
            <person name="Miyauchi S."/>
            <person name="Kiss E."/>
            <person name="Kuo A."/>
            <person name="Drula E."/>
            <person name="Kohler A."/>
            <person name="Sanchez-Garcia M."/>
            <person name="Morin E."/>
            <person name="Andreopoulos B."/>
            <person name="Barry K.W."/>
            <person name="Bonito G."/>
            <person name="Buee M."/>
            <person name="Carver A."/>
            <person name="Chen C."/>
            <person name="Cichocki N."/>
            <person name="Clum A."/>
            <person name="Culley D."/>
            <person name="Crous P.W."/>
            <person name="Fauchery L."/>
            <person name="Girlanda M."/>
            <person name="Hayes R.D."/>
            <person name="Keri Z."/>
            <person name="LaButti K."/>
            <person name="Lipzen A."/>
            <person name="Lombard V."/>
            <person name="Magnuson J."/>
            <person name="Maillard F."/>
            <person name="Murat C."/>
            <person name="Nolan M."/>
            <person name="Ohm R.A."/>
            <person name="Pangilinan J."/>
            <person name="Pereira M.F."/>
            <person name="Perotto S."/>
            <person name="Peter M."/>
            <person name="Pfister S."/>
            <person name="Riley R."/>
            <person name="Sitrit Y."/>
            <person name="Stielow J.B."/>
            <person name="Szollosi G."/>
            <person name="Zifcakova L."/>
            <person name="Stursova M."/>
            <person name="Spatafora J.W."/>
            <person name="Tedersoo L."/>
            <person name="Vaario L.M."/>
            <person name="Yamada A."/>
            <person name="Yan M."/>
            <person name="Wang P."/>
            <person name="Xu J."/>
            <person name="Bruns T."/>
            <person name="Baldrian P."/>
            <person name="Vilgalys R."/>
            <person name="Dunand C."/>
            <person name="Henrissat B."/>
            <person name="Grigoriev I.V."/>
            <person name="Hibbett D."/>
            <person name="Nagy L.G."/>
            <person name="Martin F.M."/>
        </authorList>
    </citation>
    <scope>NUCLEOTIDE SEQUENCE</scope>
    <source>
        <strain evidence="6">Prilba</strain>
    </source>
</reference>
<evidence type="ECO:0000256" key="1">
    <source>
        <dbReference type="ARBA" id="ARBA00004123"/>
    </source>
</evidence>
<dbReference type="InterPro" id="IPR051137">
    <property type="entry name" value="PP4R3-like"/>
</dbReference>
<dbReference type="GO" id="GO:0072542">
    <property type="term" value="F:protein phosphatase activator activity"/>
    <property type="evidence" value="ECO:0007669"/>
    <property type="project" value="TreeGrafter"/>
</dbReference>
<sequence length="1066" mass="118440">MSSADAASISAASSPSTSRSLSPSSSGTPQVDPHSELHALHSTPSTHVHTNAPTDTTSAVLDSRVDTLPSDVGEHAFMIIEGESQDDSPDDGGHESVDVQGREGVMVMDNGDDGQQWFPEHENHELKRVKVYELINSRWVDQGTALCFGQYEDGEAALVAKAEANMSEIILKTTIRSSDVYQRQQDTLIVWTEPDGVDYALSFQDPEGCLELWNFILEVQNLRANSGDHQAGSSSPLVGPEPSITTASIIRSGHLPQPALGIIMEIDRAIRALSRTQAIKDKICEYIQRADYIKAMIDVMHQAEDLENLENLHSLCSLMQTILLMSDHSMYEHILDDDHFYGVLGMLEYDPEFPAHKANYRDFLRDTTRFHQPISIRDPVIQRKIHHTYRLLFLKDVVLARALDDSTFNVLNSCIIFNQIDIITHVQNDVQFLQDIVDLFPGPNPGPSISLNGVVKSRTGIDADMNSEGLPNGIDEDRRRREVIILIQQLCIMGKNVQLPTRMGLFKTLVDRGIVQPVQWALSQPEGTEPGQQMIAVAGEVLVTLLDHDVNGVREYVVTQCDGFEIRQSRDESLLSLLCGLMVRSRDLAVQTVVGDSLKLMLEMPPQEMNEVQTPAKPFSRPKDDARTEKFLDYFYKISVHSLLKPIFDIPDHKHHPLDSDLILAREKTNLYLSLCDLLSTFALQHSFRSHFFALTSNISSHVATLLSSKDKHLRLAALRFFRIHLRNNNRNFLTHLSKLEVFKPIVELTVKESRRDTLVNSSCQEFFEFMRRENIKDVIAHIMLNYEDRIKELSETRFCGQCFRGFIRRYEMNIHPPPLEVEEKPPLHQPLEMRRVDIDEESYFNGDDDDDDDEGVVPGPHPAPTPPLPTLLSPPLSRFQFGQKRKRQRAPGIPLRSGIGGVTQRAPVPATPIHLPRTPPISALVEYGDDDDQSSDPENALLESLVSSKPPASAVAAANTIISATTTPSSAISTATTAGTGIGTGAGGFVPLRTEKRRRTEEDEEEMGLERLVGGRSKRSTKTGGGEENPKRIRLRFGAASLAAASSTLPTAARSGSGAKDGDTG</sequence>
<proteinExistence type="predicted"/>
<reference evidence="6" key="1">
    <citation type="submission" date="2019-10" db="EMBL/GenBank/DDBJ databases">
        <authorList>
            <consortium name="DOE Joint Genome Institute"/>
            <person name="Kuo A."/>
            <person name="Miyauchi S."/>
            <person name="Kiss E."/>
            <person name="Drula E."/>
            <person name="Kohler A."/>
            <person name="Sanchez-Garcia M."/>
            <person name="Andreopoulos B."/>
            <person name="Barry K.W."/>
            <person name="Bonito G."/>
            <person name="Buee M."/>
            <person name="Carver A."/>
            <person name="Chen C."/>
            <person name="Cichocki N."/>
            <person name="Clum A."/>
            <person name="Culley D."/>
            <person name="Crous P.W."/>
            <person name="Fauchery L."/>
            <person name="Girlanda M."/>
            <person name="Hayes R."/>
            <person name="Keri Z."/>
            <person name="LaButti K."/>
            <person name="Lipzen A."/>
            <person name="Lombard V."/>
            <person name="Magnuson J."/>
            <person name="Maillard F."/>
            <person name="Morin E."/>
            <person name="Murat C."/>
            <person name="Nolan M."/>
            <person name="Ohm R."/>
            <person name="Pangilinan J."/>
            <person name="Pereira M."/>
            <person name="Perotto S."/>
            <person name="Peter M."/>
            <person name="Riley R."/>
            <person name="Sitrit Y."/>
            <person name="Stielow B."/>
            <person name="Szollosi G."/>
            <person name="Zifcakova L."/>
            <person name="Stursova M."/>
            <person name="Spatafora J.W."/>
            <person name="Tedersoo L."/>
            <person name="Vaario L.-M."/>
            <person name="Yamada A."/>
            <person name="Yan M."/>
            <person name="Wang P."/>
            <person name="Xu J."/>
            <person name="Bruns T."/>
            <person name="Baldrian P."/>
            <person name="Vilgalys R."/>
            <person name="Henrissat B."/>
            <person name="Grigoriev I.V."/>
            <person name="Hibbett D."/>
            <person name="Nagy L.G."/>
            <person name="Martin F.M."/>
        </authorList>
    </citation>
    <scope>NUCLEOTIDE SEQUENCE</scope>
    <source>
        <strain evidence="6">Prilba</strain>
    </source>
</reference>
<keyword evidence="7" id="KW-1185">Reference proteome</keyword>
<feature type="compositionally biased region" description="Low complexity" evidence="3">
    <location>
        <begin position="871"/>
        <end position="883"/>
    </location>
</feature>
<feature type="compositionally biased region" description="Low complexity" evidence="3">
    <location>
        <begin position="1040"/>
        <end position="1054"/>
    </location>
</feature>
<feature type="compositionally biased region" description="Acidic residues" evidence="3">
    <location>
        <begin position="843"/>
        <end position="856"/>
    </location>
</feature>
<dbReference type="Proteomes" id="UP000759537">
    <property type="component" value="Unassembled WGS sequence"/>
</dbReference>
<feature type="compositionally biased region" description="Pro residues" evidence="3">
    <location>
        <begin position="860"/>
        <end position="870"/>
    </location>
</feature>
<dbReference type="EMBL" id="WHVB01000003">
    <property type="protein sequence ID" value="KAF8484827.1"/>
    <property type="molecule type" value="Genomic_DNA"/>
</dbReference>
<dbReference type="InterPro" id="IPR016024">
    <property type="entry name" value="ARM-type_fold"/>
</dbReference>
<dbReference type="GO" id="GO:0030289">
    <property type="term" value="C:protein phosphatase 4 complex"/>
    <property type="evidence" value="ECO:0007669"/>
    <property type="project" value="TreeGrafter"/>
</dbReference>
<protein>
    <submittedName>
        <fullName evidence="6">Component of IIS longevity pathway SMK-1-domain-containing protein</fullName>
    </submittedName>
</protein>
<dbReference type="Pfam" id="PF22972">
    <property type="entry name" value="EVH1_PP4R3"/>
    <property type="match status" value="1"/>
</dbReference>
<feature type="domain" description="PP4R3 EVH1-like" evidence="5">
    <location>
        <begin position="127"/>
        <end position="221"/>
    </location>
</feature>
<keyword evidence="2" id="KW-0539">Nucleus</keyword>
<dbReference type="GO" id="GO:0006974">
    <property type="term" value="P:DNA damage response"/>
    <property type="evidence" value="ECO:0007669"/>
    <property type="project" value="TreeGrafter"/>
</dbReference>